<reference evidence="2 3" key="1">
    <citation type="submission" date="2016-10" db="EMBL/GenBank/DDBJ databases">
        <authorList>
            <person name="de Groot N.N."/>
        </authorList>
    </citation>
    <scope>NUCLEOTIDE SEQUENCE [LARGE SCALE GENOMIC DNA]</scope>
    <source>
        <strain evidence="2 3">CGMCC 4.5727</strain>
    </source>
</reference>
<evidence type="ECO:0000313" key="3">
    <source>
        <dbReference type="Proteomes" id="UP000199155"/>
    </source>
</evidence>
<dbReference type="Pfam" id="PF14534">
    <property type="entry name" value="DUF4440"/>
    <property type="match status" value="1"/>
</dbReference>
<dbReference type="SUPFAM" id="SSF54427">
    <property type="entry name" value="NTF2-like"/>
    <property type="match status" value="1"/>
</dbReference>
<dbReference type="RefSeq" id="WP_176953592.1">
    <property type="nucleotide sequence ID" value="NZ_FNFF01000001.1"/>
</dbReference>
<dbReference type="InterPro" id="IPR032710">
    <property type="entry name" value="NTF2-like_dom_sf"/>
</dbReference>
<gene>
    <name evidence="2" type="ORF">SAMN05421806_101266</name>
</gene>
<name>A0A1G8TIY5_9ACTN</name>
<evidence type="ECO:0000259" key="1">
    <source>
        <dbReference type="Pfam" id="PF14534"/>
    </source>
</evidence>
<dbReference type="STRING" id="417292.SAMN05421806_101266"/>
<feature type="domain" description="DUF4440" evidence="1">
    <location>
        <begin position="20"/>
        <end position="127"/>
    </location>
</feature>
<organism evidence="2 3">
    <name type="scientific">Streptomyces indicus</name>
    <dbReference type="NCBI Taxonomy" id="417292"/>
    <lineage>
        <taxon>Bacteria</taxon>
        <taxon>Bacillati</taxon>
        <taxon>Actinomycetota</taxon>
        <taxon>Actinomycetes</taxon>
        <taxon>Kitasatosporales</taxon>
        <taxon>Streptomycetaceae</taxon>
        <taxon>Streptomyces</taxon>
    </lineage>
</organism>
<dbReference type="AlphaFoldDB" id="A0A1G8TIY5"/>
<dbReference type="Proteomes" id="UP000199155">
    <property type="component" value="Unassembled WGS sequence"/>
</dbReference>
<evidence type="ECO:0000313" key="2">
    <source>
        <dbReference type="EMBL" id="SDJ40845.1"/>
    </source>
</evidence>
<accession>A0A1G8TIY5</accession>
<dbReference type="InterPro" id="IPR027843">
    <property type="entry name" value="DUF4440"/>
</dbReference>
<dbReference type="EMBL" id="FNFF01000001">
    <property type="protein sequence ID" value="SDJ40845.1"/>
    <property type="molecule type" value="Genomic_DNA"/>
</dbReference>
<sequence>MEQIGCVPKQRGDEFPAADLLAAERQLRHAVRDGDLAALRGLLHPQLVSVRPDGRCHAGDHEAAALGEGTLVVDRIEPEETVATVVGATGVTRTVLAAQGTCDGKPFEARVLCTRTWVHDDATGWQVLATRVGEVDDSV</sequence>
<keyword evidence="3" id="KW-1185">Reference proteome</keyword>
<proteinExistence type="predicted"/>
<dbReference type="Gene3D" id="3.10.450.50">
    <property type="match status" value="1"/>
</dbReference>
<protein>
    <recommendedName>
        <fullName evidence="1">DUF4440 domain-containing protein</fullName>
    </recommendedName>
</protein>